<keyword evidence="1" id="KW-0732">Signal</keyword>
<feature type="signal peptide" evidence="1">
    <location>
        <begin position="1"/>
        <end position="22"/>
    </location>
</feature>
<dbReference type="Proteomes" id="UP000192923">
    <property type="component" value="Unassembled WGS sequence"/>
</dbReference>
<dbReference type="InterPro" id="IPR008557">
    <property type="entry name" value="PhoX"/>
</dbReference>
<accession>A0A1Y6DAJ6</accession>
<proteinExistence type="predicted"/>
<dbReference type="RefSeq" id="WP_085216390.1">
    <property type="nucleotide sequence ID" value="NZ_FXAM01000002.1"/>
</dbReference>
<dbReference type="STRING" id="1760988.SAMN02949497_0375"/>
<dbReference type="AlphaFoldDB" id="A0A1Y6DAJ6"/>
<evidence type="ECO:0008006" key="4">
    <source>
        <dbReference type="Google" id="ProtNLM"/>
    </source>
</evidence>
<evidence type="ECO:0000313" key="3">
    <source>
        <dbReference type="Proteomes" id="UP000192923"/>
    </source>
</evidence>
<protein>
    <recommendedName>
        <fullName evidence="4">Phosphatase</fullName>
    </recommendedName>
</protein>
<keyword evidence="3" id="KW-1185">Reference proteome</keyword>
<reference evidence="2 3" key="1">
    <citation type="submission" date="2016-12" db="EMBL/GenBank/DDBJ databases">
        <authorList>
            <person name="Song W.-J."/>
            <person name="Kurnit D.M."/>
        </authorList>
    </citation>
    <scope>NUCLEOTIDE SEQUENCE [LARGE SCALE GENOMIC DNA]</scope>
    <source>
        <strain evidence="2 3">175</strain>
    </source>
</reference>
<organism evidence="2 3">
    <name type="scientific">Methylomagnum ishizawai</name>
    <dbReference type="NCBI Taxonomy" id="1760988"/>
    <lineage>
        <taxon>Bacteria</taxon>
        <taxon>Pseudomonadati</taxon>
        <taxon>Pseudomonadota</taxon>
        <taxon>Gammaproteobacteria</taxon>
        <taxon>Methylococcales</taxon>
        <taxon>Methylococcaceae</taxon>
        <taxon>Methylomagnum</taxon>
    </lineage>
</organism>
<name>A0A1Y6DAJ6_9GAMM</name>
<dbReference type="EMBL" id="FXAM01000002">
    <property type="protein sequence ID" value="SMF97352.1"/>
    <property type="molecule type" value="Genomic_DNA"/>
</dbReference>
<evidence type="ECO:0000256" key="1">
    <source>
        <dbReference type="SAM" id="SignalP"/>
    </source>
</evidence>
<dbReference type="OrthoDB" id="5169219at2"/>
<gene>
    <name evidence="2" type="ORF">SAMN02949497_0375</name>
</gene>
<sequence length="544" mass="57398">MKYPMHALSAALMLAMGAAAQAAPYALTAVASANPKVPGMVQPNALSKELAQHIAATGAMALENGSALTKLYGYNDNGPLIPLAAAPGTEASKTEPDKNTYLVLTGQHGADAHYDYGTHFIFQGHETGTAGYITRVNLDADPAHRITLLADQDVNGLPLPTFDGSTWYPFSGKLLFTAEGSLGGGVWQADADYTGTSTAEGLTGILGQGGYEGIQADSDGNLWIVEDAGGSSGTANPHAKQPNSFVFRFVPTDKTNLKAGGVLQALQVVNAGHPVVFHPGQKDQDILSDDMLALHTYGKMFKTQWVTVHNTATDGTAPFNANAAAKLAGATPFKRPENGVFQPGTGFKHFYFTETGDTNQLTEAGENYGGFGGLFVLSQPDGPSANTGRLKLFYRGNAAHTGLDNITFLTKTQVVAVEDAGDALHVQRNALDSAYVFDTMVDYGTGADPVRVIAEGRDASATLDSAANDGKSQGIAAFAAFQNEGDNEITGIHVSDGDPDVDGILGVKPPMPFRQGWRFFWTQQHGDNTLWEVEPARPVAAYVK</sequence>
<dbReference type="Pfam" id="PF05787">
    <property type="entry name" value="PhoX"/>
    <property type="match status" value="1"/>
</dbReference>
<evidence type="ECO:0000313" key="2">
    <source>
        <dbReference type="EMBL" id="SMF97352.1"/>
    </source>
</evidence>
<feature type="chain" id="PRO_5012441535" description="Phosphatase" evidence="1">
    <location>
        <begin position="23"/>
        <end position="544"/>
    </location>
</feature>